<organism evidence="1 2">
    <name type="scientific">Leucogyrophana mollusca</name>
    <dbReference type="NCBI Taxonomy" id="85980"/>
    <lineage>
        <taxon>Eukaryota</taxon>
        <taxon>Fungi</taxon>
        <taxon>Dikarya</taxon>
        <taxon>Basidiomycota</taxon>
        <taxon>Agaricomycotina</taxon>
        <taxon>Agaricomycetes</taxon>
        <taxon>Agaricomycetidae</taxon>
        <taxon>Boletales</taxon>
        <taxon>Boletales incertae sedis</taxon>
        <taxon>Leucogyrophana</taxon>
    </lineage>
</organism>
<proteinExistence type="predicted"/>
<dbReference type="EMBL" id="MU266462">
    <property type="protein sequence ID" value="KAH7923114.1"/>
    <property type="molecule type" value="Genomic_DNA"/>
</dbReference>
<accession>A0ACB8BBW2</accession>
<evidence type="ECO:0000313" key="1">
    <source>
        <dbReference type="EMBL" id="KAH7923114.1"/>
    </source>
</evidence>
<dbReference type="Proteomes" id="UP000790709">
    <property type="component" value="Unassembled WGS sequence"/>
</dbReference>
<keyword evidence="2" id="KW-1185">Reference proteome</keyword>
<evidence type="ECO:0000313" key="2">
    <source>
        <dbReference type="Proteomes" id="UP000790709"/>
    </source>
</evidence>
<comment type="caution">
    <text evidence="1">The sequence shown here is derived from an EMBL/GenBank/DDBJ whole genome shotgun (WGS) entry which is preliminary data.</text>
</comment>
<gene>
    <name evidence="1" type="ORF">BV22DRAFT_1036716</name>
</gene>
<reference evidence="1" key="1">
    <citation type="journal article" date="2021" name="New Phytol.">
        <title>Evolutionary innovations through gain and loss of genes in the ectomycorrhizal Boletales.</title>
        <authorList>
            <person name="Wu G."/>
            <person name="Miyauchi S."/>
            <person name="Morin E."/>
            <person name="Kuo A."/>
            <person name="Drula E."/>
            <person name="Varga T."/>
            <person name="Kohler A."/>
            <person name="Feng B."/>
            <person name="Cao Y."/>
            <person name="Lipzen A."/>
            <person name="Daum C."/>
            <person name="Hundley H."/>
            <person name="Pangilinan J."/>
            <person name="Johnson J."/>
            <person name="Barry K."/>
            <person name="LaButti K."/>
            <person name="Ng V."/>
            <person name="Ahrendt S."/>
            <person name="Min B."/>
            <person name="Choi I.G."/>
            <person name="Park H."/>
            <person name="Plett J.M."/>
            <person name="Magnuson J."/>
            <person name="Spatafora J.W."/>
            <person name="Nagy L.G."/>
            <person name="Henrissat B."/>
            <person name="Grigoriev I.V."/>
            <person name="Yang Z.L."/>
            <person name="Xu J."/>
            <person name="Martin F.M."/>
        </authorList>
    </citation>
    <scope>NUCLEOTIDE SEQUENCE</scope>
    <source>
        <strain evidence="1">KUC20120723A-06</strain>
    </source>
</reference>
<protein>
    <submittedName>
        <fullName evidence="1">Uncharacterized protein</fullName>
    </submittedName>
</protein>
<name>A0ACB8BBW2_9AGAM</name>
<sequence>MKQHVTLPPLPFTTVAAYLQRLAAPLLSHLRRRRETFVVRPTKTSVPTANASEAFDRPARHALSHPYPGVRYALHARNPSPATLVRYLRSDDTPR</sequence>
<feature type="non-terminal residue" evidence="1">
    <location>
        <position position="95"/>
    </location>
</feature>